<dbReference type="Proteomes" id="UP001198701">
    <property type="component" value="Unassembled WGS sequence"/>
</dbReference>
<evidence type="ECO:0000313" key="3">
    <source>
        <dbReference type="Proteomes" id="UP001198701"/>
    </source>
</evidence>
<gene>
    <name evidence="2" type="ORF">LMJ30_15500</name>
</gene>
<proteinExistence type="predicted"/>
<protein>
    <submittedName>
        <fullName evidence="2">PEP-CTERM sorting domain-containing protein</fullName>
    </submittedName>
</protein>
<evidence type="ECO:0000259" key="1">
    <source>
        <dbReference type="Pfam" id="PF07589"/>
    </source>
</evidence>
<organism evidence="2 3">
    <name type="scientific">Massilia agrisoli</name>
    <dbReference type="NCBI Taxonomy" id="2892444"/>
    <lineage>
        <taxon>Bacteria</taxon>
        <taxon>Pseudomonadati</taxon>
        <taxon>Pseudomonadota</taxon>
        <taxon>Betaproteobacteria</taxon>
        <taxon>Burkholderiales</taxon>
        <taxon>Oxalobacteraceae</taxon>
        <taxon>Telluria group</taxon>
        <taxon>Massilia</taxon>
    </lineage>
</organism>
<comment type="caution">
    <text evidence="2">The sequence shown here is derived from an EMBL/GenBank/DDBJ whole genome shotgun (WGS) entry which is preliminary data.</text>
</comment>
<dbReference type="InterPro" id="IPR013424">
    <property type="entry name" value="Ice-binding_C"/>
</dbReference>
<keyword evidence="3" id="KW-1185">Reference proteome</keyword>
<feature type="domain" description="Ice-binding protein C-terminal" evidence="1">
    <location>
        <begin position="2"/>
        <end position="24"/>
    </location>
</feature>
<evidence type="ECO:0000313" key="2">
    <source>
        <dbReference type="EMBL" id="MCC6072352.1"/>
    </source>
</evidence>
<name>A0ABS8IUQ0_9BURK</name>
<reference evidence="2 3" key="1">
    <citation type="submission" date="2021-11" db="EMBL/GenBank/DDBJ databases">
        <authorList>
            <person name="Huq M.A."/>
        </authorList>
    </citation>
    <scope>NUCLEOTIDE SEQUENCE [LARGE SCALE GENOMIC DNA]</scope>
    <source>
        <strain evidence="2 3">MAHUQ-52</strain>
    </source>
</reference>
<dbReference type="NCBIfam" id="TIGR02595">
    <property type="entry name" value="PEP_CTERM"/>
    <property type="match status" value="1"/>
</dbReference>
<dbReference type="Pfam" id="PF07589">
    <property type="entry name" value="PEP-CTERM"/>
    <property type="match status" value="1"/>
</dbReference>
<sequence length="26" mass="2683">MPEPGSIALLLAGLAGVGFASRRRSR</sequence>
<accession>A0ABS8IUQ0</accession>
<dbReference type="EMBL" id="JAJHPV010000014">
    <property type="protein sequence ID" value="MCC6072352.1"/>
    <property type="molecule type" value="Genomic_DNA"/>
</dbReference>